<keyword evidence="2" id="KW-0732">Signal</keyword>
<dbReference type="Pfam" id="PF00650">
    <property type="entry name" value="CRAL_TRIO"/>
    <property type="match status" value="1"/>
</dbReference>
<evidence type="ECO:0000256" key="1">
    <source>
        <dbReference type="SAM" id="MobiDB-lite"/>
    </source>
</evidence>
<dbReference type="Gene3D" id="3.40.525.10">
    <property type="entry name" value="CRAL-TRIO lipid binding domain"/>
    <property type="match status" value="1"/>
</dbReference>
<protein>
    <recommendedName>
        <fullName evidence="3">CRAL-TRIO domain-containing protein</fullName>
    </recommendedName>
</protein>
<dbReference type="PANTHER" id="PTHR45657">
    <property type="entry name" value="CRAL-TRIO DOMAIN-CONTAINING PROTEIN YKL091C-RELATED"/>
    <property type="match status" value="1"/>
</dbReference>
<dbReference type="SUPFAM" id="SSF46938">
    <property type="entry name" value="CRAL/TRIO N-terminal domain"/>
    <property type="match status" value="1"/>
</dbReference>
<dbReference type="SMART" id="SM00516">
    <property type="entry name" value="SEC14"/>
    <property type="match status" value="1"/>
</dbReference>
<dbReference type="InterPro" id="IPR051026">
    <property type="entry name" value="PI/PC_transfer"/>
</dbReference>
<dbReference type="AlphaFoldDB" id="A0A4D9CSE5"/>
<dbReference type="EMBL" id="SDOX01000122">
    <property type="protein sequence ID" value="TFJ81756.1"/>
    <property type="molecule type" value="Genomic_DNA"/>
</dbReference>
<dbReference type="InterPro" id="IPR036273">
    <property type="entry name" value="CRAL/TRIO_N_dom_sf"/>
</dbReference>
<sequence length="664" mass="74065">MQLRCIAWVLVGASVVARDGMLLAASEGPPTMPTLTGSGVMSSLVAAAAASRGKGQWKVSALFSSEWSIFKWRRKSWKAKSRTPWFIPPEFMCLPREEDREGEEAEKRGIDGYAATALSREDADEGLEDATTTSQLEEEVETATPAGVVSHTEASILEVSSSEIHRHEDRDVKKNMTTTFAGVKSIVEGEEADEREEEKLREDAEPPSPPRPRPVSKPSAKRAPILRKRREDDELSIPCGRSLSSALSVIGGGLPLRRGGSDAVSATGGERAASSVHSPSTTTTCGIHSAGEVEIDAWEERIEEGERALSVTRSTWHYEAVVSEAGASDGRVEAEGHLEVSQGPRLGILDDGLEEEEGETELAARLRAETAQRVGGLSVEKRAALERVRIALYGPDVDPRRVAAVDQLVVCGDRDAMILSFLARKDFDADTALRSFDRVIRWRMAQDIEEVFEGERLARRKVEKHRACWPTAFYFSQDHAGDPIFVDRMGLLELARLRTGPEALGLTDMITYYIQTMEGRRRLLFPHLSRRSGRLISQYVSVVDVKHFGPQHFGRHALQFMRSLGDVHDENYSDLVKSLYIINAPFFFHKVFHLISCMMSQELKDRLKVLNKRESLRELSQILPPDLARRIVEGDPAGEREGERELHAFLDRAAREGLHRRRWV</sequence>
<feature type="domain" description="CRAL-TRIO" evidence="3">
    <location>
        <begin position="461"/>
        <end position="644"/>
    </location>
</feature>
<comment type="caution">
    <text evidence="4">The sequence shown here is derived from an EMBL/GenBank/DDBJ whole genome shotgun (WGS) entry which is preliminary data.</text>
</comment>
<dbReference type="CDD" id="cd00170">
    <property type="entry name" value="SEC14"/>
    <property type="match status" value="1"/>
</dbReference>
<dbReference type="InterPro" id="IPR001251">
    <property type="entry name" value="CRAL-TRIO_dom"/>
</dbReference>
<reference evidence="4 5" key="1">
    <citation type="submission" date="2019-01" db="EMBL/GenBank/DDBJ databases">
        <title>Nuclear Genome Assembly of the Microalgal Biofuel strain Nannochloropsis salina CCMP1776.</title>
        <authorList>
            <person name="Hovde B."/>
        </authorList>
    </citation>
    <scope>NUCLEOTIDE SEQUENCE [LARGE SCALE GENOMIC DNA]</scope>
    <source>
        <strain evidence="4 5">CCMP1776</strain>
    </source>
</reference>
<accession>A0A4D9CSE5</accession>
<evidence type="ECO:0000259" key="3">
    <source>
        <dbReference type="PROSITE" id="PS50191"/>
    </source>
</evidence>
<dbReference type="SUPFAM" id="SSF52087">
    <property type="entry name" value="CRAL/TRIO domain"/>
    <property type="match status" value="1"/>
</dbReference>
<name>A0A4D9CSE5_9STRA</name>
<evidence type="ECO:0000256" key="2">
    <source>
        <dbReference type="SAM" id="SignalP"/>
    </source>
</evidence>
<feature type="compositionally biased region" description="Pro residues" evidence="1">
    <location>
        <begin position="206"/>
        <end position="215"/>
    </location>
</feature>
<keyword evidence="5" id="KW-1185">Reference proteome</keyword>
<dbReference type="OrthoDB" id="1434354at2759"/>
<dbReference type="Proteomes" id="UP000355283">
    <property type="component" value="Unassembled WGS sequence"/>
</dbReference>
<evidence type="ECO:0000313" key="5">
    <source>
        <dbReference type="Proteomes" id="UP000355283"/>
    </source>
</evidence>
<feature type="region of interest" description="Disordered" evidence="1">
    <location>
        <begin position="183"/>
        <end position="237"/>
    </location>
</feature>
<feature type="region of interest" description="Disordered" evidence="1">
    <location>
        <begin position="258"/>
        <end position="286"/>
    </location>
</feature>
<dbReference type="PANTHER" id="PTHR45657:SF1">
    <property type="entry name" value="CRAL-TRIO DOMAIN-CONTAINING PROTEIN YKL091C-RELATED"/>
    <property type="match status" value="1"/>
</dbReference>
<feature type="region of interest" description="Disordered" evidence="1">
    <location>
        <begin position="118"/>
        <end position="145"/>
    </location>
</feature>
<gene>
    <name evidence="4" type="ORF">NSK_007004</name>
</gene>
<feature type="compositionally biased region" description="Polar residues" evidence="1">
    <location>
        <begin position="275"/>
        <end position="286"/>
    </location>
</feature>
<feature type="signal peptide" evidence="2">
    <location>
        <begin position="1"/>
        <end position="17"/>
    </location>
</feature>
<organism evidence="4 5">
    <name type="scientific">Nannochloropsis salina CCMP1776</name>
    <dbReference type="NCBI Taxonomy" id="1027361"/>
    <lineage>
        <taxon>Eukaryota</taxon>
        <taxon>Sar</taxon>
        <taxon>Stramenopiles</taxon>
        <taxon>Ochrophyta</taxon>
        <taxon>Eustigmatophyceae</taxon>
        <taxon>Eustigmatales</taxon>
        <taxon>Monodopsidaceae</taxon>
        <taxon>Microchloropsis</taxon>
        <taxon>Microchloropsis salina</taxon>
    </lineage>
</organism>
<evidence type="ECO:0000313" key="4">
    <source>
        <dbReference type="EMBL" id="TFJ81756.1"/>
    </source>
</evidence>
<feature type="chain" id="PRO_5020038027" description="CRAL-TRIO domain-containing protein" evidence="2">
    <location>
        <begin position="18"/>
        <end position="664"/>
    </location>
</feature>
<dbReference type="PROSITE" id="PS50191">
    <property type="entry name" value="CRAL_TRIO"/>
    <property type="match status" value="1"/>
</dbReference>
<proteinExistence type="predicted"/>
<dbReference type="InterPro" id="IPR036865">
    <property type="entry name" value="CRAL-TRIO_dom_sf"/>
</dbReference>